<name>A0A139IPS3_9PEZI</name>
<proteinExistence type="predicted"/>
<sequence>MRFISKIKKVAATITCHIPEPGSPPKNKTKKPVTNNLTKQPFKLQAPESGTIAMRRHLARIHMNADSENVPTICIMPANKDEKTSTKVLRRRSLSPAVAKRIMSMAITMDVKTLSKFFDESELDARRYSARSAALEL</sequence>
<dbReference type="Proteomes" id="UP000073492">
    <property type="component" value="Unassembled WGS sequence"/>
</dbReference>
<organism evidence="2 3">
    <name type="scientific">Pseudocercospora musae</name>
    <dbReference type="NCBI Taxonomy" id="113226"/>
    <lineage>
        <taxon>Eukaryota</taxon>
        <taxon>Fungi</taxon>
        <taxon>Dikarya</taxon>
        <taxon>Ascomycota</taxon>
        <taxon>Pezizomycotina</taxon>
        <taxon>Dothideomycetes</taxon>
        <taxon>Dothideomycetidae</taxon>
        <taxon>Mycosphaerellales</taxon>
        <taxon>Mycosphaerellaceae</taxon>
        <taxon>Pseudocercospora</taxon>
    </lineage>
</organism>
<dbReference type="EMBL" id="LFZO01000034">
    <property type="protein sequence ID" value="KXT16554.1"/>
    <property type="molecule type" value="Genomic_DNA"/>
</dbReference>
<protein>
    <submittedName>
        <fullName evidence="2">Uncharacterized protein</fullName>
    </submittedName>
</protein>
<feature type="region of interest" description="Disordered" evidence="1">
    <location>
        <begin position="16"/>
        <end position="48"/>
    </location>
</feature>
<gene>
    <name evidence="2" type="ORF">AC579_6316</name>
</gene>
<dbReference type="OrthoDB" id="10372864at2759"/>
<dbReference type="AlphaFoldDB" id="A0A139IPS3"/>
<evidence type="ECO:0000313" key="2">
    <source>
        <dbReference type="EMBL" id="KXT16554.1"/>
    </source>
</evidence>
<reference evidence="2 3" key="1">
    <citation type="submission" date="2015-07" db="EMBL/GenBank/DDBJ databases">
        <title>Comparative genomics of the Sigatoka disease complex on banana suggests a link between parallel evolutionary changes in Pseudocercospora fijiensis and Pseudocercospora eumusae and increased virulence on the banana host.</title>
        <authorList>
            <person name="Chang T.-C."/>
            <person name="Salvucci A."/>
            <person name="Crous P.W."/>
            <person name="Stergiopoulos I."/>
        </authorList>
    </citation>
    <scope>NUCLEOTIDE SEQUENCE [LARGE SCALE GENOMIC DNA]</scope>
    <source>
        <strain evidence="2 3">CBS 116634</strain>
    </source>
</reference>
<keyword evidence="3" id="KW-1185">Reference proteome</keyword>
<comment type="caution">
    <text evidence="2">The sequence shown here is derived from an EMBL/GenBank/DDBJ whole genome shotgun (WGS) entry which is preliminary data.</text>
</comment>
<evidence type="ECO:0000313" key="3">
    <source>
        <dbReference type="Proteomes" id="UP000073492"/>
    </source>
</evidence>
<accession>A0A139IPS3</accession>
<evidence type="ECO:0000256" key="1">
    <source>
        <dbReference type="SAM" id="MobiDB-lite"/>
    </source>
</evidence>